<dbReference type="AlphaFoldDB" id="A0A194XUU0"/>
<proteinExistence type="predicted"/>
<dbReference type="RefSeq" id="XP_018078159.1">
    <property type="nucleotide sequence ID" value="XM_018211346.1"/>
</dbReference>
<evidence type="ECO:0000259" key="2">
    <source>
        <dbReference type="Pfam" id="PF01979"/>
    </source>
</evidence>
<evidence type="ECO:0000256" key="1">
    <source>
        <dbReference type="ARBA" id="ARBA00022801"/>
    </source>
</evidence>
<dbReference type="PANTHER" id="PTHR43794:SF11">
    <property type="entry name" value="AMIDOHYDROLASE-RELATED DOMAIN-CONTAINING PROTEIN"/>
    <property type="match status" value="1"/>
</dbReference>
<dbReference type="SUPFAM" id="SSF51556">
    <property type="entry name" value="Metallo-dependent hydrolases"/>
    <property type="match status" value="1"/>
</dbReference>
<dbReference type="InterPro" id="IPR032466">
    <property type="entry name" value="Metal_Hydrolase"/>
</dbReference>
<dbReference type="OrthoDB" id="194468at2759"/>
<organism evidence="3 4">
    <name type="scientific">Mollisia scopiformis</name>
    <name type="common">Conifer needle endophyte fungus</name>
    <name type="synonym">Phialocephala scopiformis</name>
    <dbReference type="NCBI Taxonomy" id="149040"/>
    <lineage>
        <taxon>Eukaryota</taxon>
        <taxon>Fungi</taxon>
        <taxon>Dikarya</taxon>
        <taxon>Ascomycota</taxon>
        <taxon>Pezizomycotina</taxon>
        <taxon>Leotiomycetes</taxon>
        <taxon>Helotiales</taxon>
        <taxon>Mollisiaceae</taxon>
        <taxon>Mollisia</taxon>
    </lineage>
</organism>
<dbReference type="Proteomes" id="UP000070700">
    <property type="component" value="Unassembled WGS sequence"/>
</dbReference>
<dbReference type="InterPro" id="IPR006680">
    <property type="entry name" value="Amidohydro-rel"/>
</dbReference>
<dbReference type="InterPro" id="IPR011059">
    <property type="entry name" value="Metal-dep_hydrolase_composite"/>
</dbReference>
<protein>
    <submittedName>
        <fullName evidence="3">N-ethylammeline chlorohydrolase</fullName>
    </submittedName>
</protein>
<keyword evidence="1 3" id="KW-0378">Hydrolase</keyword>
<dbReference type="Gene3D" id="3.20.20.140">
    <property type="entry name" value="Metal-dependent hydrolases"/>
    <property type="match status" value="1"/>
</dbReference>
<reference evidence="3 4" key="1">
    <citation type="submission" date="2015-10" db="EMBL/GenBank/DDBJ databases">
        <title>Full genome of DAOMC 229536 Phialocephala scopiformis, a fungal endophyte of spruce producing the potent anti-insectan compound rugulosin.</title>
        <authorList>
            <consortium name="DOE Joint Genome Institute"/>
            <person name="Walker A.K."/>
            <person name="Frasz S.L."/>
            <person name="Seifert K.A."/>
            <person name="Miller J.D."/>
            <person name="Mondo S.J."/>
            <person name="Labutti K."/>
            <person name="Lipzen A."/>
            <person name="Dockter R."/>
            <person name="Kennedy M."/>
            <person name="Grigoriev I.V."/>
            <person name="Spatafora J.W."/>
        </authorList>
    </citation>
    <scope>NUCLEOTIDE SEQUENCE [LARGE SCALE GENOMIC DNA]</scope>
    <source>
        <strain evidence="3 4">CBS 120377</strain>
    </source>
</reference>
<dbReference type="STRING" id="149040.A0A194XUU0"/>
<dbReference type="InterPro" id="IPR050287">
    <property type="entry name" value="MTA/SAH_deaminase"/>
</dbReference>
<dbReference type="EMBL" id="KQ947404">
    <property type="protein sequence ID" value="KUJ23804.1"/>
    <property type="molecule type" value="Genomic_DNA"/>
</dbReference>
<evidence type="ECO:0000313" key="3">
    <source>
        <dbReference type="EMBL" id="KUJ23804.1"/>
    </source>
</evidence>
<dbReference type="Pfam" id="PF01979">
    <property type="entry name" value="Amidohydro_1"/>
    <property type="match status" value="1"/>
</dbReference>
<keyword evidence="4" id="KW-1185">Reference proteome</keyword>
<dbReference type="InParanoid" id="A0A194XUU0"/>
<dbReference type="KEGG" id="psco:LY89DRAFT_633499"/>
<dbReference type="PANTHER" id="PTHR43794">
    <property type="entry name" value="AMINOHYDROLASE SSNA-RELATED"/>
    <property type="match status" value="1"/>
</dbReference>
<dbReference type="CDD" id="cd01298">
    <property type="entry name" value="ATZ_TRZ_like"/>
    <property type="match status" value="1"/>
</dbReference>
<feature type="domain" description="Amidohydrolase-related" evidence="2">
    <location>
        <begin position="61"/>
        <end position="413"/>
    </location>
</feature>
<evidence type="ECO:0000313" key="4">
    <source>
        <dbReference type="Proteomes" id="UP000070700"/>
    </source>
</evidence>
<dbReference type="GO" id="GO:0016810">
    <property type="term" value="F:hydrolase activity, acting on carbon-nitrogen (but not peptide) bonds"/>
    <property type="evidence" value="ECO:0007669"/>
    <property type="project" value="InterPro"/>
</dbReference>
<name>A0A194XUU0_MOLSC</name>
<gene>
    <name evidence="3" type="ORF">LY89DRAFT_633499</name>
</gene>
<dbReference type="GeneID" id="28821072"/>
<sequence length="453" mass="49860">MTRIVIQNTSILTLDDKDTFYYPGVIDIRGDKIFSIDSWSQDTVLDHYDGQTTIIDGVDKLVMPGLVDLHFHTSVAKGYGDDLPLWEYLDRIWYPSIRALTPETCRTAALHSYITALKSGTTTVNDMYRHLDSLASAALQTGIRAVISNDIALPEHNLDSVADNVQAFHRNNNLGDGRIRVWLGLEWMPLSDAPLLAEIGRMKKELGIGVHIHLCESRTEIADSIKRFGKRPVEMAYEAGILGPDCVAAHCVHLSDNEIRLLAETGTSVSHNAGSNAKLGNGIAKVEDMLKEGINIGLGVDACECHNSTDMFETMKITSFMQRVTLEDASLGQPSQILRMATSNGAKALGIDAGILAIGKKADLILLDLRKDMMFTPLLKEPVEQRRRMLESHLVFGCNGSAVDTVIVNGKIVVQGRTVLGVDEEQIRKHMDTLFHDLVASMPAVTSERKKNS</sequence>
<dbReference type="SUPFAM" id="SSF51338">
    <property type="entry name" value="Composite domain of metallo-dependent hydrolases"/>
    <property type="match status" value="1"/>
</dbReference>
<dbReference type="Gene3D" id="2.30.40.10">
    <property type="entry name" value="Urease, subunit C, domain 1"/>
    <property type="match status" value="1"/>
</dbReference>
<accession>A0A194XUU0</accession>